<sequence>MQGEPPLAASTSFQRPEHERIRIFEELPRATVVDVTRPELNDISQIQLVY</sequence>
<dbReference type="EMBL" id="JAHRHJ020003810">
    <property type="protein sequence ID" value="KAH9291133.1"/>
    <property type="molecule type" value="Genomic_DNA"/>
</dbReference>
<accession>A0AA38C215</accession>
<evidence type="ECO:0000313" key="1">
    <source>
        <dbReference type="EMBL" id="KAH9291133.1"/>
    </source>
</evidence>
<organism evidence="1 2">
    <name type="scientific">Taxus chinensis</name>
    <name type="common">Chinese yew</name>
    <name type="synonym">Taxus wallichiana var. chinensis</name>
    <dbReference type="NCBI Taxonomy" id="29808"/>
    <lineage>
        <taxon>Eukaryota</taxon>
        <taxon>Viridiplantae</taxon>
        <taxon>Streptophyta</taxon>
        <taxon>Embryophyta</taxon>
        <taxon>Tracheophyta</taxon>
        <taxon>Spermatophyta</taxon>
        <taxon>Pinopsida</taxon>
        <taxon>Pinidae</taxon>
        <taxon>Conifers II</taxon>
        <taxon>Cupressales</taxon>
        <taxon>Taxaceae</taxon>
        <taxon>Taxus</taxon>
    </lineage>
</organism>
<proteinExistence type="predicted"/>
<feature type="non-terminal residue" evidence="1">
    <location>
        <position position="50"/>
    </location>
</feature>
<reference evidence="1 2" key="1">
    <citation type="journal article" date="2021" name="Nat. Plants">
        <title>The Taxus genome provides insights into paclitaxel biosynthesis.</title>
        <authorList>
            <person name="Xiong X."/>
            <person name="Gou J."/>
            <person name="Liao Q."/>
            <person name="Li Y."/>
            <person name="Zhou Q."/>
            <person name="Bi G."/>
            <person name="Li C."/>
            <person name="Du R."/>
            <person name="Wang X."/>
            <person name="Sun T."/>
            <person name="Guo L."/>
            <person name="Liang H."/>
            <person name="Lu P."/>
            <person name="Wu Y."/>
            <person name="Zhang Z."/>
            <person name="Ro D.K."/>
            <person name="Shang Y."/>
            <person name="Huang S."/>
            <person name="Yan J."/>
        </authorList>
    </citation>
    <scope>NUCLEOTIDE SEQUENCE [LARGE SCALE GENOMIC DNA]</scope>
    <source>
        <strain evidence="1">Ta-2019</strain>
    </source>
</reference>
<protein>
    <submittedName>
        <fullName evidence="1">Uncharacterized protein</fullName>
    </submittedName>
</protein>
<name>A0AA38C215_TAXCH</name>
<dbReference type="AlphaFoldDB" id="A0AA38C215"/>
<keyword evidence="2" id="KW-1185">Reference proteome</keyword>
<dbReference type="Proteomes" id="UP000824469">
    <property type="component" value="Unassembled WGS sequence"/>
</dbReference>
<evidence type="ECO:0000313" key="2">
    <source>
        <dbReference type="Proteomes" id="UP000824469"/>
    </source>
</evidence>
<comment type="caution">
    <text evidence="1">The sequence shown here is derived from an EMBL/GenBank/DDBJ whole genome shotgun (WGS) entry which is preliminary data.</text>
</comment>
<gene>
    <name evidence="1" type="ORF">KI387_043671</name>
</gene>